<dbReference type="PANTHER" id="PTHR11895">
    <property type="entry name" value="TRANSAMIDASE"/>
    <property type="match status" value="1"/>
</dbReference>
<dbReference type="EMBL" id="JABAHY010000004">
    <property type="protein sequence ID" value="NLS09499.1"/>
    <property type="molecule type" value="Genomic_DNA"/>
</dbReference>
<dbReference type="InterPro" id="IPR036928">
    <property type="entry name" value="AS_sf"/>
</dbReference>
<keyword evidence="3" id="KW-1185">Reference proteome</keyword>
<dbReference type="InterPro" id="IPR023631">
    <property type="entry name" value="Amidase_dom"/>
</dbReference>
<dbReference type="AlphaFoldDB" id="A0A7X8TJ27"/>
<dbReference type="InterPro" id="IPR020556">
    <property type="entry name" value="Amidase_CS"/>
</dbReference>
<sequence>MAEQLHWPAQRLAAAIAAKELSARELLEAHLGQIEKVNPQINAVVTLDEAGARKRAEAADALTISGEPLPALHGIPVTHKDTNNTKGIRTTSGSPILKDNVPEFNDVIIDRLQAGGAVTTGKSNVPEFAAGSHTFNEVFGATKNPYDHSKSAGGSSGGAAAAIAARIQPVGDGSDYGGSLRNPGSFCNVIGFRPSEAVVPKAPSANAWNWQARVGPMAREVADIALVMSVIAGDHPELPFPTPVAPQRFTEPLEKDLTGMRIAWSPDLGLGIPVEKEVLEVLERQLEVFESLGAHVVETAPDLSDADIVFSNGRALDFALQFGDLVRNHREKIKSEVIWNVEKGQGLTGQDWVEMTLARTRLAHNVQKFFGEYDVLASPTVQVLPFDVDETYPTTINGVEMENYLDWMRSASVISATGIPAISMPAGFSSTGLPVGLQLSANHNQDFELLQVAHAFEQATGFAKELPPFLEGAE</sequence>
<dbReference type="RefSeq" id="WP_168887005.1">
    <property type="nucleotide sequence ID" value="NZ_JABAHY010000004.1"/>
</dbReference>
<dbReference type="PROSITE" id="PS00571">
    <property type="entry name" value="AMIDASES"/>
    <property type="match status" value="1"/>
</dbReference>
<dbReference type="Gene3D" id="3.90.1300.10">
    <property type="entry name" value="Amidase signature (AS) domain"/>
    <property type="match status" value="1"/>
</dbReference>
<dbReference type="NCBIfam" id="NF005686">
    <property type="entry name" value="PRK07486.1"/>
    <property type="match status" value="1"/>
</dbReference>
<proteinExistence type="predicted"/>
<dbReference type="PANTHER" id="PTHR11895:SF76">
    <property type="entry name" value="INDOLEACETAMIDE HYDROLASE"/>
    <property type="match status" value="1"/>
</dbReference>
<evidence type="ECO:0000259" key="1">
    <source>
        <dbReference type="Pfam" id="PF01425"/>
    </source>
</evidence>
<protein>
    <submittedName>
        <fullName evidence="2">Amidase</fullName>
    </submittedName>
</protein>
<accession>A0A7X8TJ27</accession>
<dbReference type="InterPro" id="IPR000120">
    <property type="entry name" value="Amidase"/>
</dbReference>
<gene>
    <name evidence="2" type="ORF">HGQ17_05650</name>
</gene>
<dbReference type="SUPFAM" id="SSF75304">
    <property type="entry name" value="Amidase signature (AS) enzymes"/>
    <property type="match status" value="1"/>
</dbReference>
<evidence type="ECO:0000313" key="2">
    <source>
        <dbReference type="EMBL" id="NLS09499.1"/>
    </source>
</evidence>
<feature type="domain" description="Amidase" evidence="1">
    <location>
        <begin position="25"/>
        <end position="450"/>
    </location>
</feature>
<reference evidence="2 3" key="1">
    <citation type="submission" date="2020-04" db="EMBL/GenBank/DDBJ databases">
        <title>Nesterenkonia sp. nov., isolated from marine sediment.</title>
        <authorList>
            <person name="Zhang G."/>
        </authorList>
    </citation>
    <scope>NUCLEOTIDE SEQUENCE [LARGE SCALE GENOMIC DNA]</scope>
    <source>
        <strain evidence="2 3">MY13</strain>
    </source>
</reference>
<name>A0A7X8TJ27_9MICC</name>
<comment type="caution">
    <text evidence="2">The sequence shown here is derived from an EMBL/GenBank/DDBJ whole genome shotgun (WGS) entry which is preliminary data.</text>
</comment>
<organism evidence="2 3">
    <name type="scientific">Nesterenkonia sedimenti</name>
    <dbReference type="NCBI Taxonomy" id="1463632"/>
    <lineage>
        <taxon>Bacteria</taxon>
        <taxon>Bacillati</taxon>
        <taxon>Actinomycetota</taxon>
        <taxon>Actinomycetes</taxon>
        <taxon>Micrococcales</taxon>
        <taxon>Micrococcaceae</taxon>
        <taxon>Nesterenkonia</taxon>
    </lineage>
</organism>
<dbReference type="GO" id="GO:0003824">
    <property type="term" value="F:catalytic activity"/>
    <property type="evidence" value="ECO:0007669"/>
    <property type="project" value="InterPro"/>
</dbReference>
<dbReference type="Proteomes" id="UP000523139">
    <property type="component" value="Unassembled WGS sequence"/>
</dbReference>
<dbReference type="Pfam" id="PF01425">
    <property type="entry name" value="Amidase"/>
    <property type="match status" value="1"/>
</dbReference>
<evidence type="ECO:0000313" key="3">
    <source>
        <dbReference type="Proteomes" id="UP000523139"/>
    </source>
</evidence>